<protein>
    <recommendedName>
        <fullName evidence="4">Lipoprotein</fullName>
    </recommendedName>
</protein>
<dbReference type="AlphaFoldDB" id="A0A1X7HUD9"/>
<dbReference type="RefSeq" id="WP_208916799.1">
    <property type="nucleotide sequence ID" value="NZ_LT840184.1"/>
</dbReference>
<feature type="chain" id="PRO_5012033057" description="Lipoprotein" evidence="1">
    <location>
        <begin position="27"/>
        <end position="142"/>
    </location>
</feature>
<evidence type="ECO:0000313" key="2">
    <source>
        <dbReference type="EMBL" id="SMF92748.1"/>
    </source>
</evidence>
<dbReference type="Proteomes" id="UP000192940">
    <property type="component" value="Chromosome I"/>
</dbReference>
<dbReference type="EMBL" id="LT840184">
    <property type="protein sequence ID" value="SMF92748.1"/>
    <property type="molecule type" value="Genomic_DNA"/>
</dbReference>
<sequence length="142" mass="15689">MLHNSRLRIAGIICACTILIMGSACGSPSQPSWESFDGAANVKSFPIPKEANKTEQTKGNSDLDYVRYSLPGLKESDSLPEPYLEVIESWGWKEKKEEQKGSSLVFEKGKSIVHLTVHDDFLIITVPAPLKKEAIQGLESKK</sequence>
<name>A0A1X7HUD9_9BACL</name>
<evidence type="ECO:0000256" key="1">
    <source>
        <dbReference type="SAM" id="SignalP"/>
    </source>
</evidence>
<organism evidence="2 3">
    <name type="scientific">Paenibacillus uliginis N3/975</name>
    <dbReference type="NCBI Taxonomy" id="1313296"/>
    <lineage>
        <taxon>Bacteria</taxon>
        <taxon>Bacillati</taxon>
        <taxon>Bacillota</taxon>
        <taxon>Bacilli</taxon>
        <taxon>Bacillales</taxon>
        <taxon>Paenibacillaceae</taxon>
        <taxon>Paenibacillus</taxon>
    </lineage>
</organism>
<feature type="signal peptide" evidence="1">
    <location>
        <begin position="1"/>
        <end position="26"/>
    </location>
</feature>
<accession>A0A1X7HUD9</accession>
<dbReference type="PROSITE" id="PS51257">
    <property type="entry name" value="PROKAR_LIPOPROTEIN"/>
    <property type="match status" value="1"/>
</dbReference>
<keyword evidence="1" id="KW-0732">Signal</keyword>
<proteinExistence type="predicted"/>
<evidence type="ECO:0008006" key="4">
    <source>
        <dbReference type="Google" id="ProtNLM"/>
    </source>
</evidence>
<reference evidence="2 3" key="1">
    <citation type="submission" date="2017-04" db="EMBL/GenBank/DDBJ databases">
        <authorList>
            <person name="Afonso C.L."/>
            <person name="Miller P.J."/>
            <person name="Scott M.A."/>
            <person name="Spackman E."/>
            <person name="Goraichik I."/>
            <person name="Dimitrov K.M."/>
            <person name="Suarez D.L."/>
            <person name="Swayne D.E."/>
        </authorList>
    </citation>
    <scope>NUCLEOTIDE SEQUENCE [LARGE SCALE GENOMIC DNA]</scope>
    <source>
        <strain evidence="2 3">N3/975</strain>
    </source>
</reference>
<evidence type="ECO:0000313" key="3">
    <source>
        <dbReference type="Proteomes" id="UP000192940"/>
    </source>
</evidence>
<keyword evidence="3" id="KW-1185">Reference proteome</keyword>
<gene>
    <name evidence="2" type="ORF">SAMN05661091_6002</name>
</gene>